<reference evidence="2" key="1">
    <citation type="submission" date="2022-10" db="EMBL/GenBank/DDBJ databases">
        <authorList>
            <person name="Botero Cardona J."/>
        </authorList>
    </citation>
    <scope>NUCLEOTIDE SEQUENCE</scope>
    <source>
        <strain evidence="2">LMG 31819</strain>
        <strain evidence="1">R-53529</strain>
    </source>
</reference>
<dbReference type="RefSeq" id="WP_271788805.1">
    <property type="nucleotide sequence ID" value="NZ_CAMXCJ010000002.1"/>
</dbReference>
<evidence type="ECO:0000313" key="3">
    <source>
        <dbReference type="Proteomes" id="UP001154255"/>
    </source>
</evidence>
<accession>A0A9W4TNE4</accession>
<dbReference type="Proteomes" id="UP001154259">
    <property type="component" value="Unassembled WGS sequence"/>
</dbReference>
<name>A0A9W4TNE4_9PROT</name>
<dbReference type="AlphaFoldDB" id="A0A9W4TNE4"/>
<sequence length="125" mass="14766">MTNPIRRLCKDLNLPSGDAHTQDWAYELPNEYRTQEWLDQYISAYSAIKCFDMRRDILMDLMLDIVNNYLLEGLDSDIYIIQQVLELLRANKIEHQDTIAYWSVVGEDDPEAYFEVTPFVREIAK</sequence>
<evidence type="ECO:0000313" key="1">
    <source>
        <dbReference type="EMBL" id="CAI3928087.1"/>
    </source>
</evidence>
<dbReference type="Proteomes" id="UP001154255">
    <property type="component" value="Unassembled WGS sequence"/>
</dbReference>
<dbReference type="EMBL" id="CAMXCM010000001">
    <property type="protein sequence ID" value="CAI3932788.1"/>
    <property type="molecule type" value="Genomic_DNA"/>
</dbReference>
<dbReference type="EMBL" id="CAMXCS010000001">
    <property type="protein sequence ID" value="CAI3928087.1"/>
    <property type="molecule type" value="Genomic_DNA"/>
</dbReference>
<gene>
    <name evidence="1" type="ORF">R53529_LOCUS355</name>
    <name evidence="2" type="ORF">R53530_LOCUS746</name>
</gene>
<evidence type="ECO:0000313" key="4">
    <source>
        <dbReference type="Proteomes" id="UP001154259"/>
    </source>
</evidence>
<organism evidence="2 3">
    <name type="scientific">Commensalibacter communis</name>
    <dbReference type="NCBI Taxonomy" id="2972786"/>
    <lineage>
        <taxon>Bacteria</taxon>
        <taxon>Pseudomonadati</taxon>
        <taxon>Pseudomonadota</taxon>
        <taxon>Alphaproteobacteria</taxon>
        <taxon>Acetobacterales</taxon>
        <taxon>Acetobacteraceae</taxon>
    </lineage>
</organism>
<proteinExistence type="predicted"/>
<keyword evidence="4" id="KW-1185">Reference proteome</keyword>
<protein>
    <submittedName>
        <fullName evidence="2">Uncharacterized protein</fullName>
    </submittedName>
</protein>
<evidence type="ECO:0000313" key="2">
    <source>
        <dbReference type="EMBL" id="CAI3932788.1"/>
    </source>
</evidence>
<comment type="caution">
    <text evidence="2">The sequence shown here is derived from an EMBL/GenBank/DDBJ whole genome shotgun (WGS) entry which is preliminary data.</text>
</comment>